<feature type="chain" id="PRO_5008610130" evidence="1">
    <location>
        <begin position="24"/>
        <end position="146"/>
    </location>
</feature>
<sequence length="146" mass="16394">MIYNAIKILISVVLILTSGFAAANWPQASMNYEHYQVITLTPDMPVPGSADNDPQTQGIRQIGLRPKMPGSSEYVEVTRQFSPGATKHISYKGRKYRVVGDIHRVDELSDNGKWDKGQSVVVEEYYEILDSRGKRTGKGFLFSRRG</sequence>
<evidence type="ECO:0000313" key="2">
    <source>
        <dbReference type="EMBL" id="OBU12712.1"/>
    </source>
</evidence>
<dbReference type="OrthoDB" id="6461732at2"/>
<dbReference type="AlphaFoldDB" id="A0A1B8HSL5"/>
<evidence type="ECO:0000256" key="1">
    <source>
        <dbReference type="SAM" id="SignalP"/>
    </source>
</evidence>
<evidence type="ECO:0000313" key="3">
    <source>
        <dbReference type="Proteomes" id="UP000092377"/>
    </source>
</evidence>
<name>A0A1B8HSL5_9GAMM</name>
<comment type="caution">
    <text evidence="2">The sequence shown here is derived from an EMBL/GenBank/DDBJ whole genome shotgun (WGS) entry which is preliminary data.</text>
</comment>
<keyword evidence="3" id="KW-1185">Reference proteome</keyword>
<accession>A0A1B8HSL5</accession>
<dbReference type="EMBL" id="LZEY01000004">
    <property type="protein sequence ID" value="OBU12712.1"/>
    <property type="molecule type" value="Genomic_DNA"/>
</dbReference>
<organism evidence="2 3">
    <name type="scientific">Morganella psychrotolerans</name>
    <dbReference type="NCBI Taxonomy" id="368603"/>
    <lineage>
        <taxon>Bacteria</taxon>
        <taxon>Pseudomonadati</taxon>
        <taxon>Pseudomonadota</taxon>
        <taxon>Gammaproteobacteria</taxon>
        <taxon>Enterobacterales</taxon>
        <taxon>Morganellaceae</taxon>
        <taxon>Morganella</taxon>
    </lineage>
</organism>
<proteinExistence type="predicted"/>
<gene>
    <name evidence="2" type="ORF">AYY18_14660</name>
</gene>
<dbReference type="Proteomes" id="UP000092377">
    <property type="component" value="Unassembled WGS sequence"/>
</dbReference>
<keyword evidence="1" id="KW-0732">Signal</keyword>
<feature type="signal peptide" evidence="1">
    <location>
        <begin position="1"/>
        <end position="23"/>
    </location>
</feature>
<reference evidence="3" key="1">
    <citation type="submission" date="2016-06" db="EMBL/GenBank/DDBJ databases">
        <authorList>
            <person name="Butler K."/>
        </authorList>
    </citation>
    <scope>NUCLEOTIDE SEQUENCE [LARGE SCALE GENOMIC DNA]</scope>
    <source>
        <strain evidence="3">GCSL-Mp20</strain>
    </source>
</reference>
<protein>
    <submittedName>
        <fullName evidence="2">Uncharacterized protein</fullName>
    </submittedName>
</protein>